<comment type="caution">
    <text evidence="1">The sequence shown here is derived from an EMBL/GenBank/DDBJ whole genome shotgun (WGS) entry which is preliminary data.</text>
</comment>
<dbReference type="AlphaFoldDB" id="A0A2P5I6A1"/>
<gene>
    <name evidence="1" type="ORF">DHEL01_v203557</name>
</gene>
<protein>
    <submittedName>
        <fullName evidence="1">Uncharacterized protein</fullName>
    </submittedName>
</protein>
<sequence>MDFVRPRRRASAIDKTLREGRRITILRACLGPFTFSDAPWSHTGSGISVSNRPTERIIRAHPHLAPVDLVSLATPCPLWTHQCYPPALPPWCLLTIWGPGQPDSTLCPGIPAKPAPQLSRSLNGPPRLTSRALIFVLPSSLLQRSRHQQMLLLVQGHSTNCSAERRIS</sequence>
<reference evidence="1" key="1">
    <citation type="submission" date="2017-09" db="EMBL/GenBank/DDBJ databases">
        <title>Polyketide synthases of a Diaporthe helianthi virulent isolate.</title>
        <authorList>
            <person name="Baroncelli R."/>
        </authorList>
    </citation>
    <scope>NUCLEOTIDE SEQUENCE [LARGE SCALE GENOMIC DNA]</scope>
    <source>
        <strain evidence="1">7/96</strain>
    </source>
</reference>
<dbReference type="InParanoid" id="A0A2P5I6A1"/>
<proteinExistence type="predicted"/>
<evidence type="ECO:0000313" key="2">
    <source>
        <dbReference type="Proteomes" id="UP000094444"/>
    </source>
</evidence>
<dbReference type="Proteomes" id="UP000094444">
    <property type="component" value="Unassembled WGS sequence"/>
</dbReference>
<dbReference type="EMBL" id="MAVT02000217">
    <property type="protein sequence ID" value="POS78042.1"/>
    <property type="molecule type" value="Genomic_DNA"/>
</dbReference>
<keyword evidence="2" id="KW-1185">Reference proteome</keyword>
<organism evidence="1 2">
    <name type="scientific">Diaporthe helianthi</name>
    <dbReference type="NCBI Taxonomy" id="158607"/>
    <lineage>
        <taxon>Eukaryota</taxon>
        <taxon>Fungi</taxon>
        <taxon>Dikarya</taxon>
        <taxon>Ascomycota</taxon>
        <taxon>Pezizomycotina</taxon>
        <taxon>Sordariomycetes</taxon>
        <taxon>Sordariomycetidae</taxon>
        <taxon>Diaporthales</taxon>
        <taxon>Diaporthaceae</taxon>
        <taxon>Diaporthe</taxon>
    </lineage>
</organism>
<accession>A0A2P5I6A1</accession>
<evidence type="ECO:0000313" key="1">
    <source>
        <dbReference type="EMBL" id="POS78042.1"/>
    </source>
</evidence>
<name>A0A2P5I6A1_DIAHE</name>